<evidence type="ECO:0000259" key="5">
    <source>
        <dbReference type="PROSITE" id="PS51891"/>
    </source>
</evidence>
<dbReference type="PANTHER" id="PTHR33337:SF40">
    <property type="entry name" value="CENP-V_GFA DOMAIN-CONTAINING PROTEIN-RELATED"/>
    <property type="match status" value="1"/>
</dbReference>
<dbReference type="RefSeq" id="WP_226766492.1">
    <property type="nucleotide sequence ID" value="NZ_BAAAEO010000002.1"/>
</dbReference>
<sequence length="151" mass="16619">MSDDLIKTQGQCRCGQVTFEVSAKPMITMACHCTGCQKMTASAFSLSSLFPAEAFTVTAGEPVIGGLHGATRHYFCGHCLSWLFTRPEGMDDFVNVRSAMLDDAQHYQPFIETYTDEKLQWAATGAKHSFSKFPPQESFPQLLAGYAAYAK</sequence>
<dbReference type="Gene3D" id="3.90.1590.10">
    <property type="entry name" value="glutathione-dependent formaldehyde- activating enzyme (gfa)"/>
    <property type="match status" value="1"/>
</dbReference>
<accession>A0ABN1DQ43</accession>
<proteinExistence type="inferred from homology"/>
<organism evidence="6 7">
    <name type="scientific">Rheinheimera aquimaris</name>
    <dbReference type="NCBI Taxonomy" id="412437"/>
    <lineage>
        <taxon>Bacteria</taxon>
        <taxon>Pseudomonadati</taxon>
        <taxon>Pseudomonadota</taxon>
        <taxon>Gammaproteobacteria</taxon>
        <taxon>Chromatiales</taxon>
        <taxon>Chromatiaceae</taxon>
        <taxon>Rheinheimera</taxon>
    </lineage>
</organism>
<evidence type="ECO:0000256" key="1">
    <source>
        <dbReference type="ARBA" id="ARBA00005495"/>
    </source>
</evidence>
<evidence type="ECO:0000313" key="6">
    <source>
        <dbReference type="EMBL" id="GAA0548857.1"/>
    </source>
</evidence>
<dbReference type="PANTHER" id="PTHR33337">
    <property type="entry name" value="GFA DOMAIN-CONTAINING PROTEIN"/>
    <property type="match status" value="1"/>
</dbReference>
<keyword evidence="4" id="KW-0456">Lyase</keyword>
<keyword evidence="7" id="KW-1185">Reference proteome</keyword>
<comment type="similarity">
    <text evidence="1">Belongs to the Gfa family.</text>
</comment>
<evidence type="ECO:0000256" key="3">
    <source>
        <dbReference type="ARBA" id="ARBA00022833"/>
    </source>
</evidence>
<keyword evidence="3" id="KW-0862">Zinc</keyword>
<evidence type="ECO:0000256" key="4">
    <source>
        <dbReference type="ARBA" id="ARBA00023239"/>
    </source>
</evidence>
<dbReference type="SUPFAM" id="SSF51316">
    <property type="entry name" value="Mss4-like"/>
    <property type="match status" value="1"/>
</dbReference>
<protein>
    <submittedName>
        <fullName evidence="6">GFA family protein</fullName>
    </submittedName>
</protein>
<dbReference type="InterPro" id="IPR011057">
    <property type="entry name" value="Mss4-like_sf"/>
</dbReference>
<keyword evidence="2" id="KW-0479">Metal-binding</keyword>
<dbReference type="Pfam" id="PF04828">
    <property type="entry name" value="GFA"/>
    <property type="match status" value="1"/>
</dbReference>
<feature type="domain" description="CENP-V/GFA" evidence="5">
    <location>
        <begin position="8"/>
        <end position="108"/>
    </location>
</feature>
<gene>
    <name evidence="6" type="ORF">GCM10009098_15570</name>
</gene>
<name>A0ABN1DQ43_9GAMM</name>
<evidence type="ECO:0000313" key="7">
    <source>
        <dbReference type="Proteomes" id="UP001501169"/>
    </source>
</evidence>
<dbReference type="Proteomes" id="UP001501169">
    <property type="component" value="Unassembled WGS sequence"/>
</dbReference>
<reference evidence="6 7" key="1">
    <citation type="journal article" date="2019" name="Int. J. Syst. Evol. Microbiol.">
        <title>The Global Catalogue of Microorganisms (GCM) 10K type strain sequencing project: providing services to taxonomists for standard genome sequencing and annotation.</title>
        <authorList>
            <consortium name="The Broad Institute Genomics Platform"/>
            <consortium name="The Broad Institute Genome Sequencing Center for Infectious Disease"/>
            <person name="Wu L."/>
            <person name="Ma J."/>
        </authorList>
    </citation>
    <scope>NUCLEOTIDE SEQUENCE [LARGE SCALE GENOMIC DNA]</scope>
    <source>
        <strain evidence="6 7">JCM 14331</strain>
    </source>
</reference>
<evidence type="ECO:0000256" key="2">
    <source>
        <dbReference type="ARBA" id="ARBA00022723"/>
    </source>
</evidence>
<comment type="caution">
    <text evidence="6">The sequence shown here is derived from an EMBL/GenBank/DDBJ whole genome shotgun (WGS) entry which is preliminary data.</text>
</comment>
<dbReference type="PROSITE" id="PS51891">
    <property type="entry name" value="CENP_V_GFA"/>
    <property type="match status" value="1"/>
</dbReference>
<dbReference type="InterPro" id="IPR006913">
    <property type="entry name" value="CENP-V/GFA"/>
</dbReference>
<dbReference type="EMBL" id="BAAAEO010000002">
    <property type="protein sequence ID" value="GAA0548857.1"/>
    <property type="molecule type" value="Genomic_DNA"/>
</dbReference>